<accession>A0A0D7ABM4</accession>
<feature type="compositionally biased region" description="Polar residues" evidence="1">
    <location>
        <begin position="32"/>
        <end position="42"/>
    </location>
</feature>
<feature type="compositionally biased region" description="Basic residues" evidence="1">
    <location>
        <begin position="60"/>
        <end position="75"/>
    </location>
</feature>
<protein>
    <submittedName>
        <fullName evidence="2">Uncharacterized protein</fullName>
    </submittedName>
</protein>
<dbReference type="AlphaFoldDB" id="A0A0D7ABM4"/>
<feature type="region of interest" description="Disordered" evidence="1">
    <location>
        <begin position="311"/>
        <end position="332"/>
    </location>
</feature>
<feature type="region of interest" description="Disordered" evidence="1">
    <location>
        <begin position="195"/>
        <end position="259"/>
    </location>
</feature>
<dbReference type="EMBL" id="KN881857">
    <property type="protein sequence ID" value="KIY48075.1"/>
    <property type="molecule type" value="Genomic_DNA"/>
</dbReference>
<dbReference type="Proteomes" id="UP000054144">
    <property type="component" value="Unassembled WGS sequence"/>
</dbReference>
<evidence type="ECO:0000313" key="2">
    <source>
        <dbReference type="EMBL" id="KIY48075.1"/>
    </source>
</evidence>
<reference evidence="2 3" key="1">
    <citation type="journal article" date="2015" name="Fungal Genet. Biol.">
        <title>Evolution of novel wood decay mechanisms in Agaricales revealed by the genome sequences of Fistulina hepatica and Cylindrobasidium torrendii.</title>
        <authorList>
            <person name="Floudas D."/>
            <person name="Held B.W."/>
            <person name="Riley R."/>
            <person name="Nagy L.G."/>
            <person name="Koehler G."/>
            <person name="Ransdell A.S."/>
            <person name="Younus H."/>
            <person name="Chow J."/>
            <person name="Chiniquy J."/>
            <person name="Lipzen A."/>
            <person name="Tritt A."/>
            <person name="Sun H."/>
            <person name="Haridas S."/>
            <person name="LaButti K."/>
            <person name="Ohm R.A."/>
            <person name="Kues U."/>
            <person name="Blanchette R.A."/>
            <person name="Grigoriev I.V."/>
            <person name="Minto R.E."/>
            <person name="Hibbett D.S."/>
        </authorList>
    </citation>
    <scope>NUCLEOTIDE SEQUENCE [LARGE SCALE GENOMIC DNA]</scope>
    <source>
        <strain evidence="2 3">ATCC 64428</strain>
    </source>
</reference>
<proteinExistence type="predicted"/>
<feature type="region of interest" description="Disordered" evidence="1">
    <location>
        <begin position="32"/>
        <end position="80"/>
    </location>
</feature>
<evidence type="ECO:0000256" key="1">
    <source>
        <dbReference type="SAM" id="MobiDB-lite"/>
    </source>
</evidence>
<name>A0A0D7ABM4_9AGAR</name>
<sequence length="332" mass="37732">MQDYLKQKRLLQPQLVLQMSGLVPADRAQASLGQQYSSTRTPSPGPKSQDDDLAQMSPTSRRRLRKRLHMRRKRAEKAGAVVQLTTEKLRPGRRTNDRIRLKKLRPREYKARTSRASSEGQQLDKKDKTATAISYRTLQILKSIVIDFVTEAVQRAIVLRELELTLRTPSLPFWVVSNTVRSALSTMGFFLDGPGTSDDMDGIPDDDKSSHNDNGGGENIDDHGDDDEVSVDEEDHDSNKDDNVQMSDLPDTPIKSAFREDPEDYVDIQATLTRLPDRLVQEIELDTLIEEDEESEMEAEMMRVLQEEELLENTDADADKTFDTNLWEEING</sequence>
<organism evidence="2 3">
    <name type="scientific">Fistulina hepatica ATCC 64428</name>
    <dbReference type="NCBI Taxonomy" id="1128425"/>
    <lineage>
        <taxon>Eukaryota</taxon>
        <taxon>Fungi</taxon>
        <taxon>Dikarya</taxon>
        <taxon>Basidiomycota</taxon>
        <taxon>Agaricomycotina</taxon>
        <taxon>Agaricomycetes</taxon>
        <taxon>Agaricomycetidae</taxon>
        <taxon>Agaricales</taxon>
        <taxon>Fistulinaceae</taxon>
        <taxon>Fistulina</taxon>
    </lineage>
</organism>
<gene>
    <name evidence="2" type="ORF">FISHEDRAFT_59206</name>
</gene>
<feature type="compositionally biased region" description="Acidic residues" evidence="1">
    <location>
        <begin position="223"/>
        <end position="236"/>
    </location>
</feature>
<keyword evidence="3" id="KW-1185">Reference proteome</keyword>
<evidence type="ECO:0000313" key="3">
    <source>
        <dbReference type="Proteomes" id="UP000054144"/>
    </source>
</evidence>